<dbReference type="Proteomes" id="UP000558488">
    <property type="component" value="Unassembled WGS sequence"/>
</dbReference>
<dbReference type="PANTHER" id="PTHR14495:SF2">
    <property type="entry name" value="SHIELDIN COMPLEX SUBUNIT 2"/>
    <property type="match status" value="1"/>
</dbReference>
<evidence type="ECO:0000313" key="5">
    <source>
        <dbReference type="EMBL" id="KAF6294184.1"/>
    </source>
</evidence>
<organism evidence="5 6">
    <name type="scientific">Pipistrellus kuhlii</name>
    <name type="common">Kuhl's pipistrelle</name>
    <dbReference type="NCBI Taxonomy" id="59472"/>
    <lineage>
        <taxon>Eukaryota</taxon>
        <taxon>Metazoa</taxon>
        <taxon>Chordata</taxon>
        <taxon>Craniata</taxon>
        <taxon>Vertebrata</taxon>
        <taxon>Euteleostomi</taxon>
        <taxon>Mammalia</taxon>
        <taxon>Eutheria</taxon>
        <taxon>Laurasiatheria</taxon>
        <taxon>Chiroptera</taxon>
        <taxon>Yangochiroptera</taxon>
        <taxon>Vespertilionidae</taxon>
        <taxon>Pipistrellus</taxon>
    </lineage>
</organism>
<dbReference type="InterPro" id="IPR031589">
    <property type="entry name" value="SHLD2_C"/>
</dbReference>
<dbReference type="GO" id="GO:0005634">
    <property type="term" value="C:nucleus"/>
    <property type="evidence" value="ECO:0007669"/>
    <property type="project" value="TreeGrafter"/>
</dbReference>
<dbReference type="InterPro" id="IPR049507">
    <property type="entry name" value="SHLD2_OB1"/>
</dbReference>
<dbReference type="AlphaFoldDB" id="A0A7J7T0N9"/>
<comment type="caution">
    <text evidence="5">The sequence shown here is derived from an EMBL/GenBank/DDBJ whole genome shotgun (WGS) entry which is preliminary data.</text>
</comment>
<dbReference type="PANTHER" id="PTHR14495">
    <property type="entry name" value="SHIELDIN COMPLEX SUBUNIT 2"/>
    <property type="match status" value="1"/>
</dbReference>
<dbReference type="EMBL" id="JACAGB010000035">
    <property type="protein sequence ID" value="KAF6294184.1"/>
    <property type="molecule type" value="Genomic_DNA"/>
</dbReference>
<gene>
    <name evidence="5" type="ORF">mPipKuh1_015773</name>
</gene>
<evidence type="ECO:0000259" key="3">
    <source>
        <dbReference type="Pfam" id="PF21669"/>
    </source>
</evidence>
<protein>
    <submittedName>
        <fullName evidence="5">Shieldin complex subunit 2</fullName>
    </submittedName>
</protein>
<dbReference type="OrthoDB" id="5963585at2759"/>
<feature type="region of interest" description="Disordered" evidence="1">
    <location>
        <begin position="374"/>
        <end position="396"/>
    </location>
</feature>
<dbReference type="Pfam" id="PF21669">
    <property type="entry name" value="SHLD2_OB1"/>
    <property type="match status" value="1"/>
</dbReference>
<dbReference type="Pfam" id="PF22779">
    <property type="entry name" value="OB_SHLD2_2nd"/>
    <property type="match status" value="1"/>
</dbReference>
<reference evidence="5 6" key="1">
    <citation type="journal article" date="2020" name="Nature">
        <title>Six reference-quality genomes reveal evolution of bat adaptations.</title>
        <authorList>
            <person name="Jebb D."/>
            <person name="Huang Z."/>
            <person name="Pippel M."/>
            <person name="Hughes G.M."/>
            <person name="Lavrichenko K."/>
            <person name="Devanna P."/>
            <person name="Winkler S."/>
            <person name="Jermiin L.S."/>
            <person name="Skirmuntt E.C."/>
            <person name="Katzourakis A."/>
            <person name="Burkitt-Gray L."/>
            <person name="Ray D.A."/>
            <person name="Sullivan K.A.M."/>
            <person name="Roscito J.G."/>
            <person name="Kirilenko B.M."/>
            <person name="Davalos L.M."/>
            <person name="Corthals A.P."/>
            <person name="Power M.L."/>
            <person name="Jones G."/>
            <person name="Ransome R.D."/>
            <person name="Dechmann D.K.N."/>
            <person name="Locatelli A.G."/>
            <person name="Puechmaille S.J."/>
            <person name="Fedrigo O."/>
            <person name="Jarvis E.D."/>
            <person name="Hiller M."/>
            <person name="Vernes S.C."/>
            <person name="Myers E.W."/>
            <person name="Teeling E.C."/>
        </authorList>
    </citation>
    <scope>NUCLEOTIDE SEQUENCE [LARGE SCALE GENOMIC DNA]</scope>
    <source>
        <strain evidence="5">MPipKuh1</strain>
        <tissue evidence="5">Flight muscle</tissue>
    </source>
</reference>
<keyword evidence="6" id="KW-1185">Reference proteome</keyword>
<feature type="domain" description="Shieldin complex subunit 2 C-terminal" evidence="2">
    <location>
        <begin position="729"/>
        <end position="891"/>
    </location>
</feature>
<dbReference type="InterPro" id="IPR053944">
    <property type="entry name" value="SHLD2_OB2"/>
</dbReference>
<evidence type="ECO:0000259" key="4">
    <source>
        <dbReference type="Pfam" id="PF22779"/>
    </source>
</evidence>
<name>A0A7J7T0N9_PIPKU</name>
<feature type="domain" description="Shieldin complex subunit 2 first OB fold" evidence="3">
    <location>
        <begin position="424"/>
        <end position="559"/>
    </location>
</feature>
<sequence>MNKGSEIHIFWGAPSGPLKMMVSQEPTSLISTTDPWKKVQLLYNQHSLHLKDEKCKNKNVEDYQILEAAAPPDLLNGHFLGSSLSRSVSVKDDCIFCISETQTQKFQKSYPLGMSDITKSDVQIRECKGRVQHLTGEEECQKLFSENKKITVEQHKQQSHMCSQNVQKHLFQLDHECAAAWDLVCNTEQINTGPGAIGMRCMPTEHHGTQNRGLEKSSLATRGKPRAAGAVGKVLDLTTSTETEFLSVMTSSQFAFLAQRTNEGESSINKRTVNTEVEAEASPGEIKITEDNLIQPDDDFVERYERRQSQAYSLELFSPAFPETKSSHIHIKSGKGLKENVGSQELFGFDDKLPSNEVCIEPCRSGILCSQVNASHKSPTKQNGTSEGKSGRLRVRHVSKKTKLVSNAGGPTTAKDQRSVSEFKGIKETTLIRNCDSKSQKYNCLVLVLSPCHVKEISIKSGPNSGSKVPLAAVEVTDQSAAKRRVFLWRMAAFWAVTVFLGDVVLLTDVTVCEDHWVGETVLQSTFTTQLLNLGSYSSVQPEEYSSIVSDVVLQDLLAYVSSKHSYLRDLRPRPPQEVSNVEFVALEQLQPGLLVHALLRVVDVTVLTEAVYSYRGQKQRKVLLTVEQVQGQHYVLVLWGRGATWYPQLQRKKDYIWEFKYLFVQRNYILENLELHTTPWSSCECLFDDDIRVITFKTKFQKCLSSFVKMSDLATHLEEKCSGVILVKAQILELVFHAATAQKIVINAHSSLKSIFSSLPNITYTGCAKCGLELETDENKIYKQCFSCLPCTTKKIYYRPALMTIADGLYKVCVHVGSKLMEKILLNISPDWLSRVIAPPSEVTYGLVAADMLHSLLAACGAPCVLKVQSLFVLEENSYPLQQDLSLLDFSPAWGACS</sequence>
<feature type="domain" description="Shieldin complex subunit 2 second OB fold" evidence="4">
    <location>
        <begin position="591"/>
        <end position="672"/>
    </location>
</feature>
<accession>A0A7J7T0N9</accession>
<evidence type="ECO:0000256" key="1">
    <source>
        <dbReference type="SAM" id="MobiDB-lite"/>
    </source>
</evidence>
<evidence type="ECO:0000313" key="6">
    <source>
        <dbReference type="Proteomes" id="UP000558488"/>
    </source>
</evidence>
<dbReference type="GO" id="GO:0035861">
    <property type="term" value="C:site of double-strand break"/>
    <property type="evidence" value="ECO:0007669"/>
    <property type="project" value="TreeGrafter"/>
</dbReference>
<feature type="compositionally biased region" description="Polar residues" evidence="1">
    <location>
        <begin position="374"/>
        <end position="388"/>
    </location>
</feature>
<evidence type="ECO:0000259" key="2">
    <source>
        <dbReference type="Pfam" id="PF15793"/>
    </source>
</evidence>
<dbReference type="GO" id="GO:0010569">
    <property type="term" value="P:regulation of double-strand break repair via homologous recombination"/>
    <property type="evidence" value="ECO:0007669"/>
    <property type="project" value="TreeGrafter"/>
</dbReference>
<proteinExistence type="predicted"/>
<dbReference type="InterPro" id="IPR029715">
    <property type="entry name" value="FAM35A"/>
</dbReference>
<dbReference type="Pfam" id="PF15793">
    <property type="entry name" value="SHLD2_C"/>
    <property type="match status" value="1"/>
</dbReference>